<dbReference type="GO" id="GO:0006580">
    <property type="term" value="P:ethanolamine metabolic process"/>
    <property type="evidence" value="ECO:0007669"/>
    <property type="project" value="InterPro"/>
</dbReference>
<gene>
    <name evidence="5" type="ORF">SAMN04489757_14319</name>
</gene>
<protein>
    <submittedName>
        <fullName evidence="5">Ethanolamine utilization cobalamin adenosyltransferase</fullName>
    </submittedName>
</protein>
<keyword evidence="6" id="KW-1185">Reference proteome</keyword>
<dbReference type="Pfam" id="PF01923">
    <property type="entry name" value="Cob_adeno_trans"/>
    <property type="match status" value="1"/>
</dbReference>
<name>A0A1I5IDN8_9FIRM</name>
<dbReference type="PIRSF" id="PIRSF012294">
    <property type="entry name" value="ATR_EutT"/>
    <property type="match status" value="1"/>
</dbReference>
<evidence type="ECO:0000313" key="5">
    <source>
        <dbReference type="EMBL" id="SFO58748.1"/>
    </source>
</evidence>
<dbReference type="GO" id="GO:0005524">
    <property type="term" value="F:ATP binding"/>
    <property type="evidence" value="ECO:0007669"/>
    <property type="project" value="UniProtKB-KW"/>
</dbReference>
<evidence type="ECO:0000313" key="6">
    <source>
        <dbReference type="Proteomes" id="UP000198806"/>
    </source>
</evidence>
<dbReference type="InterPro" id="IPR036451">
    <property type="entry name" value="CblAdoTrfase-like_sf"/>
</dbReference>
<dbReference type="InterPro" id="IPR009194">
    <property type="entry name" value="AdoTrfase_EutT"/>
</dbReference>
<dbReference type="STRING" id="1527.SAMN04489757_14319"/>
<dbReference type="EMBL" id="FOWD01000043">
    <property type="protein sequence ID" value="SFO58748.1"/>
    <property type="molecule type" value="Genomic_DNA"/>
</dbReference>
<dbReference type="SUPFAM" id="SSF89028">
    <property type="entry name" value="Cobalamin adenosyltransferase-like"/>
    <property type="match status" value="1"/>
</dbReference>
<evidence type="ECO:0000256" key="3">
    <source>
        <dbReference type="ARBA" id="ARBA00022840"/>
    </source>
</evidence>
<accession>A0A1I5IDN8</accession>
<dbReference type="InterPro" id="IPR016030">
    <property type="entry name" value="CblAdoTrfase-like"/>
</dbReference>
<proteinExistence type="predicted"/>
<dbReference type="RefSeq" id="WP_091688402.1">
    <property type="nucleotide sequence ID" value="NZ_BAABFM010000045.1"/>
</dbReference>
<evidence type="ECO:0000256" key="1">
    <source>
        <dbReference type="ARBA" id="ARBA00022679"/>
    </source>
</evidence>
<dbReference type="Proteomes" id="UP000198806">
    <property type="component" value="Unassembled WGS sequence"/>
</dbReference>
<evidence type="ECO:0000259" key="4">
    <source>
        <dbReference type="Pfam" id="PF01923"/>
    </source>
</evidence>
<dbReference type="AlphaFoldDB" id="A0A1I5IDN8"/>
<keyword evidence="2" id="KW-0547">Nucleotide-binding</keyword>
<reference evidence="5 6" key="1">
    <citation type="submission" date="2016-10" db="EMBL/GenBank/DDBJ databases">
        <authorList>
            <person name="de Groot N.N."/>
        </authorList>
    </citation>
    <scope>NUCLEOTIDE SEQUENCE [LARGE SCALE GENOMIC DNA]</scope>
    <source>
        <strain evidence="5 6">DSM 1283</strain>
    </source>
</reference>
<evidence type="ECO:0000256" key="2">
    <source>
        <dbReference type="ARBA" id="ARBA00022741"/>
    </source>
</evidence>
<dbReference type="OrthoDB" id="306726at2"/>
<organism evidence="5 6">
    <name type="scientific">Anaerocolumna aminovalerica</name>
    <dbReference type="NCBI Taxonomy" id="1527"/>
    <lineage>
        <taxon>Bacteria</taxon>
        <taxon>Bacillati</taxon>
        <taxon>Bacillota</taxon>
        <taxon>Clostridia</taxon>
        <taxon>Lachnospirales</taxon>
        <taxon>Lachnospiraceae</taxon>
        <taxon>Anaerocolumna</taxon>
    </lineage>
</organism>
<dbReference type="Gene3D" id="1.20.1200.10">
    <property type="entry name" value="Cobalamin adenosyltransferase-like"/>
    <property type="match status" value="1"/>
</dbReference>
<sequence>MALITEQDIRKMISDGLLKEKGEFRMEKDTILTPSARAYLLEKNITLTGRDNHGSNSISHGRVMATEDKTEQKNKNHSLEASSGFDTVFGVHLENKPEHMTHLRGNFLVFKDHKRIILRGAIDYLESEIIIAQTVSERLQMPKLTKELEEVIRFIRKLLQCELKGVEVGDFTLGGLNEKDLREQSYHPSQYFGMRHFLPTYQQGEMTAHLNKLRTLARKTEIVAFKAFKEDDGTVTREDIIRAFNRLSSFFWIMMFKYLTGKYNES</sequence>
<feature type="domain" description="Cobalamin adenosyltransferase-like" evidence="4">
    <location>
        <begin position="95"/>
        <end position="257"/>
    </location>
</feature>
<keyword evidence="3" id="KW-0067">ATP-binding</keyword>
<keyword evidence="1 5" id="KW-0808">Transferase</keyword>
<dbReference type="GO" id="GO:0008817">
    <property type="term" value="F:corrinoid adenosyltransferase activity"/>
    <property type="evidence" value="ECO:0007669"/>
    <property type="project" value="InterPro"/>
</dbReference>
<dbReference type="GO" id="GO:0009236">
    <property type="term" value="P:cobalamin biosynthetic process"/>
    <property type="evidence" value="ECO:0007669"/>
    <property type="project" value="InterPro"/>
</dbReference>